<dbReference type="AlphaFoldDB" id="A0A919GLU8"/>
<dbReference type="Proteomes" id="UP000603708">
    <property type="component" value="Unassembled WGS sequence"/>
</dbReference>
<comment type="caution">
    <text evidence="2">The sequence shown here is derived from an EMBL/GenBank/DDBJ whole genome shotgun (WGS) entry which is preliminary data.</text>
</comment>
<dbReference type="RefSeq" id="WP_189937692.1">
    <property type="nucleotide sequence ID" value="NZ_BNCD01000025.1"/>
</dbReference>
<evidence type="ECO:0000313" key="3">
    <source>
        <dbReference type="Proteomes" id="UP000603708"/>
    </source>
</evidence>
<gene>
    <name evidence="2" type="primary">cutA</name>
    <name evidence="2" type="ORF">GCM10018793_61300</name>
</gene>
<protein>
    <submittedName>
        <fullName evidence="2">Divalent cation tolerance protein</fullName>
    </submittedName>
</protein>
<dbReference type="SUPFAM" id="SSF54913">
    <property type="entry name" value="GlnB-like"/>
    <property type="match status" value="1"/>
</dbReference>
<dbReference type="EMBL" id="BNCD01000025">
    <property type="protein sequence ID" value="GHH87049.1"/>
    <property type="molecule type" value="Genomic_DNA"/>
</dbReference>
<dbReference type="Pfam" id="PF03091">
    <property type="entry name" value="CutA1"/>
    <property type="match status" value="1"/>
</dbReference>
<proteinExistence type="inferred from homology"/>
<reference evidence="2" key="1">
    <citation type="journal article" date="2014" name="Int. J. Syst. Evol. Microbiol.">
        <title>Complete genome sequence of Corynebacterium casei LMG S-19264T (=DSM 44701T), isolated from a smear-ripened cheese.</title>
        <authorList>
            <consortium name="US DOE Joint Genome Institute (JGI-PGF)"/>
            <person name="Walter F."/>
            <person name="Albersmeier A."/>
            <person name="Kalinowski J."/>
            <person name="Ruckert C."/>
        </authorList>
    </citation>
    <scope>NUCLEOTIDE SEQUENCE</scope>
    <source>
        <strain evidence="2">JCM 5069</strain>
    </source>
</reference>
<keyword evidence="3" id="KW-1185">Reference proteome</keyword>
<dbReference type="InterPro" id="IPR011322">
    <property type="entry name" value="N-reg_PII-like_a/b"/>
</dbReference>
<reference evidence="2" key="2">
    <citation type="submission" date="2020-09" db="EMBL/GenBank/DDBJ databases">
        <authorList>
            <person name="Sun Q."/>
            <person name="Ohkuma M."/>
        </authorList>
    </citation>
    <scope>NUCLEOTIDE SEQUENCE</scope>
    <source>
        <strain evidence="2">JCM 5069</strain>
    </source>
</reference>
<dbReference type="GO" id="GO:0010038">
    <property type="term" value="P:response to metal ion"/>
    <property type="evidence" value="ECO:0007669"/>
    <property type="project" value="InterPro"/>
</dbReference>
<dbReference type="Gene3D" id="3.30.70.120">
    <property type="match status" value="1"/>
</dbReference>
<evidence type="ECO:0000256" key="1">
    <source>
        <dbReference type="ARBA" id="ARBA00010169"/>
    </source>
</evidence>
<name>A0A919GLU8_9ACTN</name>
<dbReference type="PANTHER" id="PTHR23419:SF8">
    <property type="entry name" value="FI09726P"/>
    <property type="match status" value="1"/>
</dbReference>
<organism evidence="2 3">
    <name type="scientific">Streptomyces sulfonofaciens</name>
    <dbReference type="NCBI Taxonomy" id="68272"/>
    <lineage>
        <taxon>Bacteria</taxon>
        <taxon>Bacillati</taxon>
        <taxon>Actinomycetota</taxon>
        <taxon>Actinomycetes</taxon>
        <taxon>Kitasatosporales</taxon>
        <taxon>Streptomycetaceae</taxon>
        <taxon>Streptomyces</taxon>
    </lineage>
</organism>
<dbReference type="PANTHER" id="PTHR23419">
    <property type="entry name" value="DIVALENT CATION TOLERANCE CUTA-RELATED"/>
    <property type="match status" value="1"/>
</dbReference>
<sequence length="112" mass="12324">MTTDTSASAWLTVLTTTDAAEKAEHLARGAVRARHAACAQINGPVTSVYRWKGEIETAQEWQVLFKTSEGRYPELESWLLSVHDYDTPEIIATPVVRGSAGYLGWLEEETAG</sequence>
<evidence type="ECO:0000313" key="2">
    <source>
        <dbReference type="EMBL" id="GHH87049.1"/>
    </source>
</evidence>
<dbReference type="GO" id="GO:0005507">
    <property type="term" value="F:copper ion binding"/>
    <property type="evidence" value="ECO:0007669"/>
    <property type="project" value="TreeGrafter"/>
</dbReference>
<accession>A0A919GLU8</accession>
<dbReference type="InterPro" id="IPR004323">
    <property type="entry name" value="Ion_tolerance_CutA"/>
</dbReference>
<comment type="similarity">
    <text evidence="1">Belongs to the CutA family.</text>
</comment>
<dbReference type="InterPro" id="IPR015867">
    <property type="entry name" value="N-reg_PII/ATP_PRibTrfase_C"/>
</dbReference>